<keyword evidence="1" id="KW-0479">Metal-binding</keyword>
<feature type="compositionally biased region" description="Polar residues" evidence="5">
    <location>
        <begin position="537"/>
        <end position="559"/>
    </location>
</feature>
<sequence>MVSSNQNDFDLESLSDKIQNNIDELNVDKISEDQMPISFTGVSSTVDDFVEEKVSSKSTMLVDPDLFDIEPRSKLDNVKHDVFKLKAVEYCSSYEYKKRFKKITLSSIKYTSSKDIPFGLDPRKIRQLLRECHAELLSKITRYCGPSILIINTYHELKNCSVYKKRLSSVRNNGDDVKRARYATNICDVDNVKALKPNGTLKQKENILKINYCIESSSKRYSTKMDKDIYTSADKVSSQLYDSQSPSKKRDNSSNPFVGATELDTNVRISPRKHVIKFNECPTNVEQEQHVKTFSNKTKTRDEEASKASKNKLSLNNSDSESDNRQQVALSRGPTRICTAKTPRISRLIAPEINETISDSLVSSTIDKNDELTQKPVQNESLSDKLKRVRDTIKVENSRKTLRKIKPSQIKLKLKRKMFDATFDSSFLSDIEDHEPNTTITSTFSKDESEDDVINTNDSSDVDESEDGSTITKVSRNNPECKERKRTMPDDPKQITKTESDTSLTQDYHRKRKLERSFENDSNINDRYEDNSKRQNARNSIDSDISINKPSPASSPWSIEAKISSNTIVDDSNTAKDAGDDTFTERLCGLPLESSSRRQSSDDNISLEKQTKIFKASDKSLCNESNFIDDEMSIVNKSSDTSSNCLSLPTIDFYETEKIFEEHLVNTTSRVATECAAMESDNTELLAINNQVILNSNDSANAKLSNYYDEEDEILDDENSLRIVDEHLYDKFSENSSGITVISKAHTTGNVSTNEIQITETSSVNSQSSENNCLQKEIIQKASVGIMGKINLPSKKRQMNINNRNISDSLQLPKENSSSSQVEECNSINDVIPQDLNYDDVKVVNSKMNNSPEEAKRDTVIVSKLSNSPESKVSNSQHTKCDPKQSITTSNQDANINPTLMTHKSKVSKVNSPKRSSRKESQLPSFPVWPKPITEIPIPIQFQHPIQTQWNNMIPFQLQNPNFPQNSTALQQPLSTMLPMPNNLTSPTQLLNLPSYFYEIPNKMPSNNSTIVSNPGPSRLPTQTNLPSVPGPSSSASIVQLPPMNFSNQPSFNQSQLHYKNFIPQQSTSTINQEIPIIFDPDKKFKDRINMYLDKIIHNVILYRRIIFMLRNSPADIVKSNQLNGQGLKLICATMDSIFNITTLVGHPSIDYTFVYAEDRFEKMMKEEFKITYDEMAHMLVPYFRVLIPHALARLEIPNAVLARKKYNQFIKQKISDYKLILASSQQQVLQFSTQSTSNNGLAGMSGGQMHQSRPSLLQPLPAPPPPAPPKKQRQSNPSQGQSKSLMTPSHKAIFELQVQMYCEISKWIETELNKEHSRKLYKQSVRIHEYEKTILAEQQKKIQKINNQQQNSLPNVSAPNSNVNNEQQLVLPDNQINQIRNESTDDQSTSQNIQSPHVAGILQALNQFSTLISNIDTIYKASIISSVEEKEKNSGVEQSTSHKKTSHKKKSKKTKNPQDLISNEKEKSSKLLITEAPSTSGVLATINSSSQVDEPRDHLITPLQRDDNQNLQQHEPNPITHNTNDDNINEKNEIQFNSKIEKQDENSIDITEEFIKNELALLSETVHENENYETENMYDDGTVTLADLPNLSIPNLKFESSVKNETLNKSNDNSSPELIILDDDSLDCDNDECASVISSDRETIVISRDTELDDIIKHNQSLIDEELECEALSKQLGIIGPTYVHDESPIKYDNPVITGVMTIDSNAFENIDKNGHDILVNDDFIDITDIGIKLERNMVSSPLSNCSDKTVIGFIGEDIKNASHQPDCSNCKINKAIVMCECGEIAYCSDSCLGTHWPDFHASICKGAQININTIEEITLDDD</sequence>
<protein>
    <recommendedName>
        <fullName evidence="6">MYND-type domain-containing protein</fullName>
    </recommendedName>
</protein>
<name>A0AA39F116_9HYME</name>
<reference evidence="7" key="2">
    <citation type="submission" date="2023-03" db="EMBL/GenBank/DDBJ databases">
        <authorList>
            <person name="Inwood S.N."/>
            <person name="Skelly J.G."/>
            <person name="Guhlin J."/>
            <person name="Harrop T.W.R."/>
            <person name="Goldson S.G."/>
            <person name="Dearden P.K."/>
        </authorList>
    </citation>
    <scope>NUCLEOTIDE SEQUENCE</scope>
    <source>
        <strain evidence="7">Irish</strain>
        <tissue evidence="7">Whole body</tissue>
    </source>
</reference>
<keyword evidence="2 4" id="KW-0863">Zinc-finger</keyword>
<feature type="region of interest" description="Disordered" evidence="5">
    <location>
        <begin position="289"/>
        <end position="334"/>
    </location>
</feature>
<feature type="compositionally biased region" description="Polar residues" evidence="5">
    <location>
        <begin position="885"/>
        <end position="914"/>
    </location>
</feature>
<feature type="region of interest" description="Disordered" evidence="5">
    <location>
        <begin position="866"/>
        <end position="926"/>
    </location>
</feature>
<feature type="compositionally biased region" description="Polar residues" evidence="5">
    <location>
        <begin position="1277"/>
        <end position="1287"/>
    </location>
</feature>
<feature type="compositionally biased region" description="Polar residues" evidence="5">
    <location>
        <begin position="866"/>
        <end position="878"/>
    </location>
</feature>
<feature type="region of interest" description="Disordered" evidence="5">
    <location>
        <begin position="432"/>
        <end position="559"/>
    </location>
</feature>
<accession>A0AA39F116</accession>
<dbReference type="PROSITE" id="PS50865">
    <property type="entry name" value="ZF_MYND_2"/>
    <property type="match status" value="1"/>
</dbReference>
<dbReference type="GO" id="GO:0008270">
    <property type="term" value="F:zinc ion binding"/>
    <property type="evidence" value="ECO:0007669"/>
    <property type="project" value="UniProtKB-KW"/>
</dbReference>
<evidence type="ECO:0000256" key="5">
    <source>
        <dbReference type="SAM" id="MobiDB-lite"/>
    </source>
</evidence>
<dbReference type="InterPro" id="IPR002893">
    <property type="entry name" value="Znf_MYND"/>
</dbReference>
<reference evidence="7" key="1">
    <citation type="journal article" date="2023" name="bioRxiv">
        <title>Scaffold-level genome assemblies of two parasitoid biocontrol wasps reveal the parthenogenesis mechanism and an associated novel virus.</title>
        <authorList>
            <person name="Inwood S."/>
            <person name="Skelly J."/>
            <person name="Guhlin J."/>
            <person name="Harrop T."/>
            <person name="Goldson S."/>
            <person name="Dearden P."/>
        </authorList>
    </citation>
    <scope>NUCLEOTIDE SEQUENCE</scope>
    <source>
        <strain evidence="7">Irish</strain>
        <tissue evidence="7">Whole body</tissue>
    </source>
</reference>
<feature type="compositionally biased region" description="Pro residues" evidence="5">
    <location>
        <begin position="1261"/>
        <end position="1270"/>
    </location>
</feature>
<feature type="region of interest" description="Disordered" evidence="5">
    <location>
        <begin position="1503"/>
        <end position="1529"/>
    </location>
</feature>
<evidence type="ECO:0000259" key="6">
    <source>
        <dbReference type="PROSITE" id="PS50865"/>
    </source>
</evidence>
<dbReference type="EMBL" id="JAQQBS010001423">
    <property type="protein sequence ID" value="KAK0160711.1"/>
    <property type="molecule type" value="Genomic_DNA"/>
</dbReference>
<proteinExistence type="predicted"/>
<evidence type="ECO:0000313" key="8">
    <source>
        <dbReference type="Proteomes" id="UP001168990"/>
    </source>
</evidence>
<feature type="compositionally biased region" description="Basic residues" evidence="5">
    <location>
        <begin position="1442"/>
        <end position="1456"/>
    </location>
</feature>
<feature type="region of interest" description="Disordered" evidence="5">
    <location>
        <begin position="805"/>
        <end position="824"/>
    </location>
</feature>
<evidence type="ECO:0000256" key="4">
    <source>
        <dbReference type="PROSITE-ProRule" id="PRU00134"/>
    </source>
</evidence>
<feature type="region of interest" description="Disordered" evidence="5">
    <location>
        <begin position="1240"/>
        <end position="1287"/>
    </location>
</feature>
<feature type="compositionally biased region" description="Basic and acidic residues" evidence="5">
    <location>
        <begin position="515"/>
        <end position="533"/>
    </location>
</feature>
<feature type="region of interest" description="Disordered" evidence="5">
    <location>
        <begin position="1429"/>
        <end position="1471"/>
    </location>
</feature>
<feature type="domain" description="MYND-type" evidence="6">
    <location>
        <begin position="1769"/>
        <end position="1806"/>
    </location>
</feature>
<evidence type="ECO:0000256" key="2">
    <source>
        <dbReference type="ARBA" id="ARBA00022771"/>
    </source>
</evidence>
<feature type="region of interest" description="Disordered" evidence="5">
    <location>
        <begin position="236"/>
        <end position="264"/>
    </location>
</feature>
<evidence type="ECO:0000256" key="1">
    <source>
        <dbReference type="ARBA" id="ARBA00022723"/>
    </source>
</evidence>
<comment type="caution">
    <text evidence="7">The sequence shown here is derived from an EMBL/GenBank/DDBJ whole genome shotgun (WGS) entry which is preliminary data.</text>
</comment>
<evidence type="ECO:0000256" key="3">
    <source>
        <dbReference type="ARBA" id="ARBA00022833"/>
    </source>
</evidence>
<feature type="compositionally biased region" description="Polar residues" evidence="5">
    <location>
        <begin position="1510"/>
        <end position="1527"/>
    </location>
</feature>
<evidence type="ECO:0000313" key="7">
    <source>
        <dbReference type="EMBL" id="KAK0160711.1"/>
    </source>
</evidence>
<feature type="compositionally biased region" description="Polar residues" evidence="5">
    <location>
        <begin position="236"/>
        <end position="246"/>
    </location>
</feature>
<keyword evidence="3" id="KW-0862">Zinc</keyword>
<dbReference type="Proteomes" id="UP001168990">
    <property type="component" value="Unassembled WGS sequence"/>
</dbReference>
<organism evidence="7 8">
    <name type="scientific">Microctonus aethiopoides</name>
    <dbReference type="NCBI Taxonomy" id="144406"/>
    <lineage>
        <taxon>Eukaryota</taxon>
        <taxon>Metazoa</taxon>
        <taxon>Ecdysozoa</taxon>
        <taxon>Arthropoda</taxon>
        <taxon>Hexapoda</taxon>
        <taxon>Insecta</taxon>
        <taxon>Pterygota</taxon>
        <taxon>Neoptera</taxon>
        <taxon>Endopterygota</taxon>
        <taxon>Hymenoptera</taxon>
        <taxon>Apocrita</taxon>
        <taxon>Ichneumonoidea</taxon>
        <taxon>Braconidae</taxon>
        <taxon>Euphorinae</taxon>
        <taxon>Microctonus</taxon>
    </lineage>
</organism>
<feature type="compositionally biased region" description="Basic and acidic residues" evidence="5">
    <location>
        <begin position="479"/>
        <end position="500"/>
    </location>
</feature>
<gene>
    <name evidence="7" type="ORF">PV328_008092</name>
</gene>
<keyword evidence="8" id="KW-1185">Reference proteome</keyword>